<evidence type="ECO:0000313" key="2">
    <source>
        <dbReference type="EMBL" id="TDW70785.1"/>
    </source>
</evidence>
<dbReference type="GO" id="GO:0052621">
    <property type="term" value="F:diguanylate cyclase activity"/>
    <property type="evidence" value="ECO:0007669"/>
    <property type="project" value="TreeGrafter"/>
</dbReference>
<sequence>MGIGEMATGDELTARIAAAMTAAQSGGHVIAAAELEAIRAELGDEPSYRLAAVEYVRGVSAHYASDADEALRAVDACIEVARAIDEPGWEANALPIRIINLARSGRGGDTVNDLVAAEAALSRTKDLGLTAWAHTGLGYAYDVLRLFELCIPHYELATGLDADVFELAESEAIDRLNLAETYLRWAHELERLGDPLYTREIEERLASAAYWAREAERVIVDDQSQEFWRLSARLWLAAATTAEDSDHAVAELTEIRDEMSKVGETERLAIAGAYLARALKAQEKLDQAKAAADRAAADLIPLADPSTHVLVLQIRSEIDALDGTPGALAGLEYARSVARGWWKERQRALNAVRHALAVHDLPARHDAEWHAARQDPLTGVGNRRALDERLTAARDSGRAVTLLAIDVDNLKIVNDTFGHACGDELLQVVANLLVEQARATDAVVRSGGDEFFVVLDQPDAKGGAQLAERIRTAVEAIAASTDKPWLRRLGLSLGYAATAEGLGVDQLIARADVRLYEDKRRNR</sequence>
<dbReference type="AlphaFoldDB" id="A0A4R8C6F7"/>
<dbReference type="InterPro" id="IPR043128">
    <property type="entry name" value="Rev_trsase/Diguanyl_cyclase"/>
</dbReference>
<dbReference type="GO" id="GO:0043709">
    <property type="term" value="P:cell adhesion involved in single-species biofilm formation"/>
    <property type="evidence" value="ECO:0007669"/>
    <property type="project" value="TreeGrafter"/>
</dbReference>
<dbReference type="PANTHER" id="PTHR45138:SF9">
    <property type="entry name" value="DIGUANYLATE CYCLASE DGCM-RELATED"/>
    <property type="match status" value="1"/>
</dbReference>
<reference evidence="2 3" key="1">
    <citation type="submission" date="2019-03" db="EMBL/GenBank/DDBJ databases">
        <title>Genomic Encyclopedia of Type Strains, Phase III (KMG-III): the genomes of soil and plant-associated and newly described type strains.</title>
        <authorList>
            <person name="Whitman W."/>
        </authorList>
    </citation>
    <scope>NUCLEOTIDE SEQUENCE [LARGE SCALE GENOMIC DNA]</scope>
    <source>
        <strain evidence="2 3">VKM Ac-2573</strain>
    </source>
</reference>
<gene>
    <name evidence="2" type="ORF">EV653_4846</name>
</gene>
<dbReference type="InterPro" id="IPR029787">
    <property type="entry name" value="Nucleotide_cyclase"/>
</dbReference>
<dbReference type="InterPro" id="IPR050469">
    <property type="entry name" value="Diguanylate_Cyclase"/>
</dbReference>
<dbReference type="GO" id="GO:0005886">
    <property type="term" value="C:plasma membrane"/>
    <property type="evidence" value="ECO:0007669"/>
    <property type="project" value="TreeGrafter"/>
</dbReference>
<organism evidence="2 3">
    <name type="scientific">Kribbella pratensis</name>
    <dbReference type="NCBI Taxonomy" id="2512112"/>
    <lineage>
        <taxon>Bacteria</taxon>
        <taxon>Bacillati</taxon>
        <taxon>Actinomycetota</taxon>
        <taxon>Actinomycetes</taxon>
        <taxon>Propionibacteriales</taxon>
        <taxon>Kribbellaceae</taxon>
        <taxon>Kribbella</taxon>
    </lineage>
</organism>
<dbReference type="PANTHER" id="PTHR45138">
    <property type="entry name" value="REGULATORY COMPONENTS OF SENSORY TRANSDUCTION SYSTEM"/>
    <property type="match status" value="1"/>
</dbReference>
<feature type="domain" description="GGDEF" evidence="1">
    <location>
        <begin position="398"/>
        <end position="523"/>
    </location>
</feature>
<comment type="caution">
    <text evidence="2">The sequence shown here is derived from an EMBL/GenBank/DDBJ whole genome shotgun (WGS) entry which is preliminary data.</text>
</comment>
<name>A0A4R8C6F7_9ACTN</name>
<dbReference type="EMBL" id="SODP01000002">
    <property type="protein sequence ID" value="TDW70785.1"/>
    <property type="molecule type" value="Genomic_DNA"/>
</dbReference>
<dbReference type="CDD" id="cd01949">
    <property type="entry name" value="GGDEF"/>
    <property type="match status" value="1"/>
</dbReference>
<dbReference type="NCBIfam" id="TIGR00254">
    <property type="entry name" value="GGDEF"/>
    <property type="match status" value="1"/>
</dbReference>
<protein>
    <submittedName>
        <fullName evidence="2">Diguanylate cyclase (GGDEF)-like protein</fullName>
    </submittedName>
</protein>
<dbReference type="SMART" id="SM00267">
    <property type="entry name" value="GGDEF"/>
    <property type="match status" value="1"/>
</dbReference>
<accession>A0A4R8C6F7</accession>
<dbReference type="GO" id="GO:1902201">
    <property type="term" value="P:negative regulation of bacterial-type flagellum-dependent cell motility"/>
    <property type="evidence" value="ECO:0007669"/>
    <property type="project" value="TreeGrafter"/>
</dbReference>
<dbReference type="InterPro" id="IPR000160">
    <property type="entry name" value="GGDEF_dom"/>
</dbReference>
<evidence type="ECO:0000313" key="3">
    <source>
        <dbReference type="Proteomes" id="UP000295146"/>
    </source>
</evidence>
<evidence type="ECO:0000259" key="1">
    <source>
        <dbReference type="PROSITE" id="PS50887"/>
    </source>
</evidence>
<dbReference type="SUPFAM" id="SSF55073">
    <property type="entry name" value="Nucleotide cyclase"/>
    <property type="match status" value="1"/>
</dbReference>
<dbReference type="Pfam" id="PF00990">
    <property type="entry name" value="GGDEF"/>
    <property type="match status" value="1"/>
</dbReference>
<dbReference type="Gene3D" id="3.30.70.270">
    <property type="match status" value="1"/>
</dbReference>
<dbReference type="Proteomes" id="UP000295146">
    <property type="component" value="Unassembled WGS sequence"/>
</dbReference>
<proteinExistence type="predicted"/>
<keyword evidence="3" id="KW-1185">Reference proteome</keyword>
<dbReference type="PROSITE" id="PS50887">
    <property type="entry name" value="GGDEF"/>
    <property type="match status" value="1"/>
</dbReference>